<dbReference type="InterPro" id="IPR000595">
    <property type="entry name" value="cNMP-bd_dom"/>
</dbReference>
<feature type="transmembrane region" description="Helical" evidence="1">
    <location>
        <begin position="173"/>
        <end position="197"/>
    </location>
</feature>
<sequence>MNSTRNDNIETKYFDDNQFKENQPMNTNKVTSRGYQSNILQSLAIQGSQKKKFNSQKRDIYVQKFMKNMQSGNQKIKQLNKLQLQMINDKASSQKTQIQKKSTIPKINGRQQLFLNNLKNSFKKKLDRVPILYPYAKFKILWDAISVITRLYFTFVIPLDLGWQQKSFIFYDFQGISIISLLFIIFDLILSLNTAYYKDGQLVTNRIMILKHSLFNSYGLQWFTVFLLILFFFISISEEALYGTKSTFSFLILILFLVHFKPIITIVNYYEETLNFNKQIQSILELVKLLFVLFYSIHFFSCIWMLVGNYSITKYNKSWVLQSGVEDAEWQIQYLQSFYYSAVTMFTIGYGDVTPQSSAEKVLAVTYIIAASIQLPYSVNTLGTIIQQISVYTVEKKRKLRIISTYLTQQKISQDLQIQIREYLTFRWENQQVSKNDEVEQLIAQLSTDLKDSLVTESYKQILNKCSLFSIGFSEEFRASLVKFAKEIALQPEQELHTDDSSQNNLYYIISGELQIQHSNGLNLGTLVSGQSIGLNNFITSSQKPEKYRSVGFSKLICLEQKYFLKLLQEYPEDYEKYCQIKDSMLFTDQNQELLPQTCFSCNKKYHSMINCPKIHYVPDKEKILKSFTFPNQQKRTKFNRRIRIMNFLTQEQVIEGLKIASQQLLRENPEIVKLYSAEYLINEVESAKQSLSEIQPLEQSSHYSNEQDKTPEKQQCLKINKFKQAVHKIISINNEYSQYITFHQIDPKKSKQLLQNTLTLRLKVLDELESSIFKKEQDLIQYVLQLNNMDYHFDTSQFESALNYKNYYPNDNYKNLFKEKQQKRNLKLLKRLALYFLQPCNIIDQFKLTNDDISPKLCQRRKNLYFSVDLVMQ</sequence>
<keyword evidence="1" id="KW-0812">Transmembrane</keyword>
<dbReference type="Pfam" id="PF00027">
    <property type="entry name" value="cNMP_binding"/>
    <property type="match status" value="1"/>
</dbReference>
<dbReference type="InterPro" id="IPR013099">
    <property type="entry name" value="K_chnl_dom"/>
</dbReference>
<dbReference type="PANTHER" id="PTHR45689">
    <property type="entry name" value="I[[H]] CHANNEL, ISOFORM E"/>
    <property type="match status" value="1"/>
</dbReference>
<dbReference type="GO" id="GO:0005249">
    <property type="term" value="F:voltage-gated potassium channel activity"/>
    <property type="evidence" value="ECO:0007669"/>
    <property type="project" value="TreeGrafter"/>
</dbReference>
<evidence type="ECO:0000313" key="3">
    <source>
        <dbReference type="EMBL" id="CAD8111302.1"/>
    </source>
</evidence>
<dbReference type="PANTHER" id="PTHR45689:SF5">
    <property type="entry name" value="I[[H]] CHANNEL, ISOFORM E"/>
    <property type="match status" value="1"/>
</dbReference>
<feature type="transmembrane region" description="Helical" evidence="1">
    <location>
        <begin position="290"/>
        <end position="312"/>
    </location>
</feature>
<dbReference type="GO" id="GO:0035725">
    <property type="term" value="P:sodium ion transmembrane transport"/>
    <property type="evidence" value="ECO:0007669"/>
    <property type="project" value="TreeGrafter"/>
</dbReference>
<keyword evidence="1" id="KW-1133">Transmembrane helix</keyword>
<keyword evidence="4" id="KW-1185">Reference proteome</keyword>
<comment type="caution">
    <text evidence="3">The sequence shown here is derived from an EMBL/GenBank/DDBJ whole genome shotgun (WGS) entry which is preliminary data.</text>
</comment>
<protein>
    <recommendedName>
        <fullName evidence="2">Cyclic nucleotide-binding domain-containing protein</fullName>
    </recommendedName>
</protein>
<dbReference type="GO" id="GO:0098855">
    <property type="term" value="C:HCN channel complex"/>
    <property type="evidence" value="ECO:0007669"/>
    <property type="project" value="TreeGrafter"/>
</dbReference>
<accession>A0A8S1Q745</accession>
<dbReference type="Pfam" id="PF07885">
    <property type="entry name" value="Ion_trans_2"/>
    <property type="match status" value="1"/>
</dbReference>
<dbReference type="OMA" id="IRIMNFL"/>
<dbReference type="Proteomes" id="UP000688137">
    <property type="component" value="Unassembled WGS sequence"/>
</dbReference>
<evidence type="ECO:0000259" key="2">
    <source>
        <dbReference type="PROSITE" id="PS50042"/>
    </source>
</evidence>
<gene>
    <name evidence="3" type="ORF">PPRIM_AZ9-3.1.T1470041</name>
</gene>
<name>A0A8S1Q745_PARPR</name>
<evidence type="ECO:0000313" key="4">
    <source>
        <dbReference type="Proteomes" id="UP000688137"/>
    </source>
</evidence>
<evidence type="ECO:0000256" key="1">
    <source>
        <dbReference type="SAM" id="Phobius"/>
    </source>
</evidence>
<keyword evidence="1" id="KW-0472">Membrane</keyword>
<dbReference type="EMBL" id="CAJJDM010000151">
    <property type="protein sequence ID" value="CAD8111302.1"/>
    <property type="molecule type" value="Genomic_DNA"/>
</dbReference>
<reference evidence="3" key="1">
    <citation type="submission" date="2021-01" db="EMBL/GenBank/DDBJ databases">
        <authorList>
            <consortium name="Genoscope - CEA"/>
            <person name="William W."/>
        </authorList>
    </citation>
    <scope>NUCLEOTIDE SEQUENCE</scope>
</reference>
<dbReference type="GO" id="GO:0003254">
    <property type="term" value="P:regulation of membrane depolarization"/>
    <property type="evidence" value="ECO:0007669"/>
    <property type="project" value="TreeGrafter"/>
</dbReference>
<feature type="transmembrane region" description="Helical" evidence="1">
    <location>
        <begin position="140"/>
        <end position="161"/>
    </location>
</feature>
<feature type="domain" description="Cyclic nucleotide-binding" evidence="2">
    <location>
        <begin position="469"/>
        <end position="568"/>
    </location>
</feature>
<organism evidence="3 4">
    <name type="scientific">Paramecium primaurelia</name>
    <dbReference type="NCBI Taxonomy" id="5886"/>
    <lineage>
        <taxon>Eukaryota</taxon>
        <taxon>Sar</taxon>
        <taxon>Alveolata</taxon>
        <taxon>Ciliophora</taxon>
        <taxon>Intramacronucleata</taxon>
        <taxon>Oligohymenophorea</taxon>
        <taxon>Peniculida</taxon>
        <taxon>Parameciidae</taxon>
        <taxon>Paramecium</taxon>
    </lineage>
</organism>
<dbReference type="AlphaFoldDB" id="A0A8S1Q745"/>
<dbReference type="PROSITE" id="PS50042">
    <property type="entry name" value="CNMP_BINDING_3"/>
    <property type="match status" value="1"/>
</dbReference>
<feature type="transmembrane region" description="Helical" evidence="1">
    <location>
        <begin position="218"/>
        <end position="236"/>
    </location>
</feature>
<proteinExistence type="predicted"/>
<dbReference type="InterPro" id="IPR051413">
    <property type="entry name" value="K/Na_HCN_channel"/>
</dbReference>
<dbReference type="CDD" id="cd00038">
    <property type="entry name" value="CAP_ED"/>
    <property type="match status" value="1"/>
</dbReference>
<feature type="transmembrane region" description="Helical" evidence="1">
    <location>
        <begin position="248"/>
        <end position="270"/>
    </location>
</feature>